<evidence type="ECO:0000256" key="3">
    <source>
        <dbReference type="ARBA" id="ARBA00022603"/>
    </source>
</evidence>
<comment type="function">
    <text evidence="5">S-adenosyl-L-methionine-dependent protein-lysine N-methyltransferase that trimethylates elongation factor 1-alpha at 'Lys-79'.</text>
</comment>
<keyword evidence="3 5" id="KW-0489">Methyltransferase</keyword>
<reference evidence="6 7" key="1">
    <citation type="journal article" date="2014" name="BMC Genomics">
        <title>Adaptive genomic structural variation in the grape powdery mildew pathogen, Erysiphe necator.</title>
        <authorList>
            <person name="Jones L."/>
            <person name="Riaz S."/>
            <person name="Morales-Cruz A."/>
            <person name="Amrine K.C."/>
            <person name="McGuire B."/>
            <person name="Gubler W.D."/>
            <person name="Walker M.A."/>
            <person name="Cantu D."/>
        </authorList>
    </citation>
    <scope>NUCLEOTIDE SEQUENCE [LARGE SCALE GENOMIC DNA]</scope>
    <source>
        <strain evidence="7">c</strain>
    </source>
</reference>
<dbReference type="EC" id="2.1.1.-" evidence="5"/>
<proteinExistence type="inferred from homology"/>
<name>A0A0B1P892_UNCNE</name>
<organism evidence="6 7">
    <name type="scientific">Uncinula necator</name>
    <name type="common">Grape powdery mildew</name>
    <dbReference type="NCBI Taxonomy" id="52586"/>
    <lineage>
        <taxon>Eukaryota</taxon>
        <taxon>Fungi</taxon>
        <taxon>Dikarya</taxon>
        <taxon>Ascomycota</taxon>
        <taxon>Pezizomycotina</taxon>
        <taxon>Leotiomycetes</taxon>
        <taxon>Erysiphales</taxon>
        <taxon>Erysiphaceae</taxon>
        <taxon>Erysiphe</taxon>
    </lineage>
</organism>
<dbReference type="GO" id="GO:0016279">
    <property type="term" value="F:protein-lysine N-methyltransferase activity"/>
    <property type="evidence" value="ECO:0007669"/>
    <property type="project" value="UniProtKB-UniRule"/>
</dbReference>
<protein>
    <recommendedName>
        <fullName evidence="5">Protein-lysine N-methyltransferase EFM5</fullName>
        <ecNumber evidence="5">2.1.1.-</ecNumber>
    </recommendedName>
    <alternativeName>
        <fullName evidence="5">Elongation factor methyltransferase 5</fullName>
    </alternativeName>
</protein>
<comment type="similarity">
    <text evidence="5">Belongs to the class I-like SAM-binding methyltransferase superfamily. EFM5 family.</text>
</comment>
<dbReference type="Pfam" id="PF10237">
    <property type="entry name" value="N6-adenineMlase"/>
    <property type="match status" value="1"/>
</dbReference>
<dbReference type="GO" id="GO:0003676">
    <property type="term" value="F:nucleic acid binding"/>
    <property type="evidence" value="ECO:0007669"/>
    <property type="project" value="InterPro"/>
</dbReference>
<dbReference type="GO" id="GO:0032259">
    <property type="term" value="P:methylation"/>
    <property type="evidence" value="ECO:0007669"/>
    <property type="project" value="UniProtKB-KW"/>
</dbReference>
<comment type="subcellular location">
    <subcellularLocation>
        <location evidence="1 5">Cytoplasm</location>
    </subcellularLocation>
</comment>
<dbReference type="AlphaFoldDB" id="A0A0B1P892"/>
<evidence type="ECO:0000256" key="4">
    <source>
        <dbReference type="ARBA" id="ARBA00022679"/>
    </source>
</evidence>
<keyword evidence="4 5" id="KW-0808">Transferase</keyword>
<dbReference type="OMA" id="CNFRPEH"/>
<dbReference type="InterPro" id="IPR002052">
    <property type="entry name" value="DNA_methylase_N6_adenine_CS"/>
</dbReference>
<keyword evidence="2 5" id="KW-0963">Cytoplasm</keyword>
<dbReference type="PANTHER" id="PTHR13200:SF0">
    <property type="entry name" value="EEF1A LYSINE METHYLTRANSFERASE 1"/>
    <property type="match status" value="1"/>
</dbReference>
<dbReference type="GO" id="GO:0005737">
    <property type="term" value="C:cytoplasm"/>
    <property type="evidence" value="ECO:0007669"/>
    <property type="project" value="UniProtKB-SubCell"/>
</dbReference>
<dbReference type="PANTHER" id="PTHR13200">
    <property type="entry name" value="EEF1A LYSINE METHYLTRANSFERASE 1"/>
    <property type="match status" value="1"/>
</dbReference>
<dbReference type="InterPro" id="IPR041370">
    <property type="entry name" value="Mlase_EEF1AKMT1/ZCCHC4"/>
</dbReference>
<dbReference type="EMBL" id="JNVN01000627">
    <property type="protein sequence ID" value="KHJ34902.1"/>
    <property type="molecule type" value="Genomic_DNA"/>
</dbReference>
<evidence type="ECO:0000256" key="5">
    <source>
        <dbReference type="HAMAP-Rule" id="MF_03187"/>
    </source>
</evidence>
<dbReference type="HAMAP" id="MF_03187">
    <property type="entry name" value="Methyltr_EFM5"/>
    <property type="match status" value="1"/>
</dbReference>
<evidence type="ECO:0000256" key="1">
    <source>
        <dbReference type="ARBA" id="ARBA00004496"/>
    </source>
</evidence>
<dbReference type="STRING" id="52586.A0A0B1P892"/>
<sequence length="238" mass="27886">MNDDDDEMPVLSDSTLIALQEFYAERTALEDSNNLFHHGLNMDIFTENWQYSQFWYDEETARKLATAVLSNASKGETIAMISAPSAYVMAKKLLIESGRPQTSWPKIILLEFDRRFKIFKDEFVFYDFKNPMQLPSELKGSINHIICDPPFLSDDCQTKVAISVKWLSKSWEIMPESRAEESRLVICTGERMEKTIQKLYQKRGIFRTNFEPTHTKQQLSNEFLCFANFECTQWLWKE</sequence>
<evidence type="ECO:0000313" key="6">
    <source>
        <dbReference type="EMBL" id="KHJ34902.1"/>
    </source>
</evidence>
<evidence type="ECO:0000256" key="2">
    <source>
        <dbReference type="ARBA" id="ARBA00022490"/>
    </source>
</evidence>
<dbReference type="InterPro" id="IPR019369">
    <property type="entry name" value="Efm5/EEF1AKMT1"/>
</dbReference>
<keyword evidence="7" id="KW-1185">Reference proteome</keyword>
<accession>A0A0B1P892</accession>
<comment type="caution">
    <text evidence="6">The sequence shown here is derived from an EMBL/GenBank/DDBJ whole genome shotgun (WGS) entry which is preliminary data.</text>
</comment>
<evidence type="ECO:0000313" key="7">
    <source>
        <dbReference type="Proteomes" id="UP000030854"/>
    </source>
</evidence>
<dbReference type="HOGENOM" id="CLU_074410_1_0_1"/>
<gene>
    <name evidence="5" type="primary">EFM5</name>
    <name evidence="6" type="ORF">EV44_g3013</name>
</gene>
<dbReference type="PROSITE" id="PS00092">
    <property type="entry name" value="N6_MTASE"/>
    <property type="match status" value="1"/>
</dbReference>
<dbReference type="Proteomes" id="UP000030854">
    <property type="component" value="Unassembled WGS sequence"/>
</dbReference>